<dbReference type="AlphaFoldDB" id="A0A915LXL7"/>
<reference evidence="10" key="1">
    <citation type="submission" date="2022-11" db="UniProtKB">
        <authorList>
            <consortium name="WormBaseParasite"/>
        </authorList>
    </citation>
    <scope>IDENTIFICATION</scope>
</reference>
<feature type="compositionally biased region" description="Low complexity" evidence="7">
    <location>
        <begin position="54"/>
        <end position="65"/>
    </location>
</feature>
<dbReference type="PANTHER" id="PTHR48176:SF1">
    <property type="entry name" value="DDRGK DOMAIN-CONTAINING PROTEIN 1"/>
    <property type="match status" value="1"/>
</dbReference>
<dbReference type="GO" id="GO:0005789">
    <property type="term" value="C:endoplasmic reticulum membrane"/>
    <property type="evidence" value="ECO:0007669"/>
    <property type="project" value="UniProtKB-SubCell"/>
</dbReference>
<dbReference type="Pfam" id="PF09756">
    <property type="entry name" value="DDRGK"/>
    <property type="match status" value="1"/>
</dbReference>
<dbReference type="WBParaSite" id="scaffold21_cov335.g38">
    <property type="protein sequence ID" value="scaffold21_cov335.g38"/>
    <property type="gene ID" value="scaffold21_cov335.g38"/>
</dbReference>
<evidence type="ECO:0000256" key="2">
    <source>
        <dbReference type="ARBA" id="ARBA00009829"/>
    </source>
</evidence>
<dbReference type="Gene3D" id="1.10.10.10">
    <property type="entry name" value="Winged helix-like DNA-binding domain superfamily/Winged helix DNA-binding domain"/>
    <property type="match status" value="1"/>
</dbReference>
<dbReference type="SUPFAM" id="SSF46785">
    <property type="entry name" value="Winged helix' DNA-binding domain"/>
    <property type="match status" value="1"/>
</dbReference>
<dbReference type="InterPro" id="IPR050899">
    <property type="entry name" value="DDRGK_domain-containing"/>
</dbReference>
<evidence type="ECO:0000313" key="9">
    <source>
        <dbReference type="Proteomes" id="UP000887561"/>
    </source>
</evidence>
<dbReference type="InterPro" id="IPR036390">
    <property type="entry name" value="WH_DNA-bd_sf"/>
</dbReference>
<protein>
    <recommendedName>
        <fullName evidence="3">DDRGK domain-containing protein 1</fullName>
    </recommendedName>
</protein>
<feature type="compositionally biased region" description="Basic and acidic residues" evidence="7">
    <location>
        <begin position="129"/>
        <end position="188"/>
    </location>
</feature>
<evidence type="ECO:0000256" key="6">
    <source>
        <dbReference type="ARBA" id="ARBA00023136"/>
    </source>
</evidence>
<evidence type="ECO:0000256" key="7">
    <source>
        <dbReference type="SAM" id="MobiDB-lite"/>
    </source>
</evidence>
<evidence type="ECO:0000256" key="8">
    <source>
        <dbReference type="SAM" id="Phobius"/>
    </source>
</evidence>
<evidence type="ECO:0000256" key="4">
    <source>
        <dbReference type="ARBA" id="ARBA00022692"/>
    </source>
</evidence>
<sequence length="312" mass="36386">MDGLLLASITFLCTVFAIIIGFVLKLWFDERNSKIAVDEMLRRNESSKNKTKAKTPSPTSSPSTSRKNDIREENEERKENFDDEEDALPKRSKHSRSPVNDDEDAGPSFLDESTSEKKIGKKKMAKLQAKAEAKVLREQQLEEREAKKRREEEIEQLKEEKRLKEEEEERERNERLKKEKEEKEKQEREDYLKFKESFNISEQGFDNENNEEDDPTEFTSKLLEYLRKRKVVHVDQVSSNFNSKPDVTIERINSLLEEKLITGVFDDRGLFIFISPEELNNVAKFITQRGRVALSEIAENSSKLISFVTPSD</sequence>
<comment type="similarity">
    <text evidence="2">Belongs to the DDRGK1 family.</text>
</comment>
<evidence type="ECO:0000256" key="3">
    <source>
        <dbReference type="ARBA" id="ARBA00018218"/>
    </source>
</evidence>
<keyword evidence="6 8" id="KW-0472">Membrane</keyword>
<dbReference type="Proteomes" id="UP000887561">
    <property type="component" value="Unplaced"/>
</dbReference>
<dbReference type="PANTHER" id="PTHR48176">
    <property type="entry name" value="DDRGK DOMAIN-CONTAINING PROTEIN 1"/>
    <property type="match status" value="1"/>
</dbReference>
<dbReference type="SMART" id="SM01128">
    <property type="entry name" value="DDRGK"/>
    <property type="match status" value="1"/>
</dbReference>
<dbReference type="InterPro" id="IPR019153">
    <property type="entry name" value="DDRGK_dom-contain"/>
</dbReference>
<comment type="subcellular location">
    <subcellularLocation>
        <location evidence="1">Endoplasmic reticulum membrane</location>
        <topology evidence="1">Single-pass membrane protein</topology>
    </subcellularLocation>
</comment>
<name>A0A915LXL7_MELJA</name>
<proteinExistence type="inferred from homology"/>
<keyword evidence="5 8" id="KW-1133">Transmembrane helix</keyword>
<evidence type="ECO:0000313" key="10">
    <source>
        <dbReference type="WBParaSite" id="scaffold21_cov335.g38"/>
    </source>
</evidence>
<organism evidence="9 10">
    <name type="scientific">Meloidogyne javanica</name>
    <name type="common">Root-knot nematode worm</name>
    <dbReference type="NCBI Taxonomy" id="6303"/>
    <lineage>
        <taxon>Eukaryota</taxon>
        <taxon>Metazoa</taxon>
        <taxon>Ecdysozoa</taxon>
        <taxon>Nematoda</taxon>
        <taxon>Chromadorea</taxon>
        <taxon>Rhabditida</taxon>
        <taxon>Tylenchina</taxon>
        <taxon>Tylenchomorpha</taxon>
        <taxon>Tylenchoidea</taxon>
        <taxon>Meloidogynidae</taxon>
        <taxon>Meloidogyninae</taxon>
        <taxon>Meloidogyne</taxon>
        <taxon>Meloidogyne incognita group</taxon>
    </lineage>
</organism>
<dbReference type="InterPro" id="IPR036388">
    <property type="entry name" value="WH-like_DNA-bd_sf"/>
</dbReference>
<feature type="compositionally biased region" description="Basic and acidic residues" evidence="7">
    <location>
        <begin position="66"/>
        <end position="80"/>
    </location>
</feature>
<evidence type="ECO:0000256" key="5">
    <source>
        <dbReference type="ARBA" id="ARBA00022989"/>
    </source>
</evidence>
<dbReference type="GO" id="GO:0044389">
    <property type="term" value="F:ubiquitin-like protein ligase binding"/>
    <property type="evidence" value="ECO:0007669"/>
    <property type="project" value="TreeGrafter"/>
</dbReference>
<keyword evidence="9" id="KW-1185">Reference proteome</keyword>
<keyword evidence="4 8" id="KW-0812">Transmembrane</keyword>
<feature type="region of interest" description="Disordered" evidence="7">
    <location>
        <begin position="44"/>
        <end position="188"/>
    </location>
</feature>
<accession>A0A915LXL7</accession>
<evidence type="ECO:0000256" key="1">
    <source>
        <dbReference type="ARBA" id="ARBA00004389"/>
    </source>
</evidence>
<feature type="transmembrane region" description="Helical" evidence="8">
    <location>
        <begin position="6"/>
        <end position="28"/>
    </location>
</feature>